<organism evidence="2 3">
    <name type="scientific">Leptothoe kymatousa TAU-MAC 1615</name>
    <dbReference type="NCBI Taxonomy" id="2364775"/>
    <lineage>
        <taxon>Bacteria</taxon>
        <taxon>Bacillati</taxon>
        <taxon>Cyanobacteriota</taxon>
        <taxon>Cyanophyceae</taxon>
        <taxon>Nodosilineales</taxon>
        <taxon>Cymatolegaceae</taxon>
        <taxon>Leptothoe</taxon>
        <taxon>Leptothoe kymatousa</taxon>
    </lineage>
</organism>
<sequence length="98" mass="10475">MASPDSDPGPIEALYIKFLSADTGWINPLYIRLLGGLVVGGLLVSIPLFYAGIESVDQLSSLQLCLILLVMQVCILLAAKLGDRFVDAIAKTLDNLSL</sequence>
<dbReference type="RefSeq" id="WP_215618004.1">
    <property type="nucleotide sequence ID" value="NZ_JADOER010000005.1"/>
</dbReference>
<dbReference type="Proteomes" id="UP001196661">
    <property type="component" value="Unassembled WGS sequence"/>
</dbReference>
<keyword evidence="3" id="KW-1185">Reference proteome</keyword>
<keyword evidence="1" id="KW-1133">Transmembrane helix</keyword>
<proteinExistence type="predicted"/>
<evidence type="ECO:0000256" key="1">
    <source>
        <dbReference type="SAM" id="Phobius"/>
    </source>
</evidence>
<dbReference type="EMBL" id="JADOER010000005">
    <property type="protein sequence ID" value="MBT9312103.1"/>
    <property type="molecule type" value="Genomic_DNA"/>
</dbReference>
<evidence type="ECO:0000313" key="2">
    <source>
        <dbReference type="EMBL" id="MBT9312103.1"/>
    </source>
</evidence>
<accession>A0ABS5Y3M1</accession>
<feature type="transmembrane region" description="Helical" evidence="1">
    <location>
        <begin position="59"/>
        <end position="79"/>
    </location>
</feature>
<feature type="transmembrane region" description="Helical" evidence="1">
    <location>
        <begin position="29"/>
        <end position="53"/>
    </location>
</feature>
<comment type="caution">
    <text evidence="2">The sequence shown here is derived from an EMBL/GenBank/DDBJ whole genome shotgun (WGS) entry which is preliminary data.</text>
</comment>
<name>A0ABS5Y3M1_9CYAN</name>
<protein>
    <submittedName>
        <fullName evidence="2">Uncharacterized protein</fullName>
    </submittedName>
</protein>
<reference evidence="2 3" key="1">
    <citation type="journal article" date="2021" name="Mar. Drugs">
        <title>Genome Reduction and Secondary Metabolism of the Marine Sponge-Associated Cyanobacterium Leptothoe.</title>
        <authorList>
            <person name="Konstantinou D."/>
            <person name="Popin R.V."/>
            <person name="Fewer D.P."/>
            <person name="Sivonen K."/>
            <person name="Gkelis S."/>
        </authorList>
    </citation>
    <scope>NUCLEOTIDE SEQUENCE [LARGE SCALE GENOMIC DNA]</scope>
    <source>
        <strain evidence="2 3">TAU-MAC 1615</strain>
    </source>
</reference>
<evidence type="ECO:0000313" key="3">
    <source>
        <dbReference type="Proteomes" id="UP001196661"/>
    </source>
</evidence>
<gene>
    <name evidence="2" type="ORF">IXB28_07790</name>
</gene>
<keyword evidence="1" id="KW-0812">Transmembrane</keyword>
<keyword evidence="1" id="KW-0472">Membrane</keyword>